<organism evidence="1 2">
    <name type="scientific">Streptomyces macrolidinus</name>
    <dbReference type="NCBI Taxonomy" id="2952607"/>
    <lineage>
        <taxon>Bacteria</taxon>
        <taxon>Bacillati</taxon>
        <taxon>Actinomycetota</taxon>
        <taxon>Actinomycetes</taxon>
        <taxon>Kitasatosporales</taxon>
        <taxon>Streptomycetaceae</taxon>
        <taxon>Streptomyces</taxon>
    </lineage>
</organism>
<dbReference type="Gene3D" id="3.40.50.1820">
    <property type="entry name" value="alpha/beta hydrolase"/>
    <property type="match status" value="1"/>
</dbReference>
<evidence type="ECO:0000313" key="2">
    <source>
        <dbReference type="Proteomes" id="UP001523219"/>
    </source>
</evidence>
<name>A0ABT0ZMX6_9ACTN</name>
<protein>
    <recommendedName>
        <fullName evidence="3">Alpha/beta hydrolase</fullName>
    </recommendedName>
</protein>
<dbReference type="InterPro" id="IPR029058">
    <property type="entry name" value="AB_hydrolase_fold"/>
</dbReference>
<keyword evidence="2" id="KW-1185">Reference proteome</keyword>
<proteinExistence type="predicted"/>
<dbReference type="SUPFAM" id="SSF53474">
    <property type="entry name" value="alpha/beta-Hydrolases"/>
    <property type="match status" value="1"/>
</dbReference>
<sequence>MLHGWGQTRAMFRPRFVAEQIPDAGLHVFASDAASSHFPFLENPTAFNAVVEKFLAKEPEPWA</sequence>
<reference evidence="1 2" key="1">
    <citation type="submission" date="2022-05" db="EMBL/GenBank/DDBJ databases">
        <title>Streptomyces sp. nov. RY43-2 isolated from soil of a peat swamp forest.</title>
        <authorList>
            <person name="Kanchanasin P."/>
            <person name="Tanasupawat S."/>
            <person name="Phongsopitanun W."/>
        </authorList>
    </citation>
    <scope>NUCLEOTIDE SEQUENCE [LARGE SCALE GENOMIC DNA]</scope>
    <source>
        <strain evidence="1 2">RY43-2</strain>
    </source>
</reference>
<evidence type="ECO:0008006" key="3">
    <source>
        <dbReference type="Google" id="ProtNLM"/>
    </source>
</evidence>
<dbReference type="EMBL" id="JAMWMR010000060">
    <property type="protein sequence ID" value="MCN9244947.1"/>
    <property type="molecule type" value="Genomic_DNA"/>
</dbReference>
<dbReference type="Proteomes" id="UP001523219">
    <property type="component" value="Unassembled WGS sequence"/>
</dbReference>
<accession>A0ABT0ZMX6</accession>
<comment type="caution">
    <text evidence="1">The sequence shown here is derived from an EMBL/GenBank/DDBJ whole genome shotgun (WGS) entry which is preliminary data.</text>
</comment>
<evidence type="ECO:0000313" key="1">
    <source>
        <dbReference type="EMBL" id="MCN9244947.1"/>
    </source>
</evidence>
<gene>
    <name evidence="1" type="ORF">NGF19_29895</name>
</gene>
<dbReference type="RefSeq" id="WP_252429017.1">
    <property type="nucleotide sequence ID" value="NZ_JAMWMR010000060.1"/>
</dbReference>